<evidence type="ECO:0000313" key="2">
    <source>
        <dbReference type="Proteomes" id="UP000789508"/>
    </source>
</evidence>
<dbReference type="Proteomes" id="UP000789508">
    <property type="component" value="Unassembled WGS sequence"/>
</dbReference>
<protein>
    <submittedName>
        <fullName evidence="1">14471_t:CDS:1</fullName>
    </submittedName>
</protein>
<comment type="caution">
    <text evidence="1">The sequence shown here is derived from an EMBL/GenBank/DDBJ whole genome shotgun (WGS) entry which is preliminary data.</text>
</comment>
<dbReference type="EMBL" id="CAJVPS010000165">
    <property type="protein sequence ID" value="CAG8459903.1"/>
    <property type="molecule type" value="Genomic_DNA"/>
</dbReference>
<accession>A0A9N8VML5</accession>
<reference evidence="1" key="1">
    <citation type="submission" date="2021-06" db="EMBL/GenBank/DDBJ databases">
        <authorList>
            <person name="Kallberg Y."/>
            <person name="Tangrot J."/>
            <person name="Rosling A."/>
        </authorList>
    </citation>
    <scope>NUCLEOTIDE SEQUENCE</scope>
    <source>
        <strain evidence="1">FL130A</strain>
    </source>
</reference>
<evidence type="ECO:0000313" key="1">
    <source>
        <dbReference type="EMBL" id="CAG8459903.1"/>
    </source>
</evidence>
<dbReference type="AlphaFoldDB" id="A0A9N8VML5"/>
<proteinExistence type="predicted"/>
<name>A0A9N8VML5_9GLOM</name>
<sequence>MPEISHPTETVGFLLKYETDSGQAQKFLADDGALKYDDEAGFNLISFFDNLDKSTFNEYKDSWMKKRREDLAKHQQGQIRGYATGYGEPSRVLLHQCHLKWQLEIMLLGQFFFVHQPDQGYKFLRATDEDS</sequence>
<organism evidence="1 2">
    <name type="scientific">Ambispora leptoticha</name>
    <dbReference type="NCBI Taxonomy" id="144679"/>
    <lineage>
        <taxon>Eukaryota</taxon>
        <taxon>Fungi</taxon>
        <taxon>Fungi incertae sedis</taxon>
        <taxon>Mucoromycota</taxon>
        <taxon>Glomeromycotina</taxon>
        <taxon>Glomeromycetes</taxon>
        <taxon>Archaeosporales</taxon>
        <taxon>Ambisporaceae</taxon>
        <taxon>Ambispora</taxon>
    </lineage>
</organism>
<keyword evidence="2" id="KW-1185">Reference proteome</keyword>
<gene>
    <name evidence="1" type="ORF">ALEPTO_LOCUS1480</name>
</gene>